<dbReference type="OrthoDB" id="3238794at2759"/>
<sequence length="231" mass="25876">MPSTTVTLSTHADDLQRQPENRRWMLEHMGGAFRVFARKGFSEGMVGHISLRDPEQPELLLDKPVSDLILLNHDGEPVGGNTSRPPNAADFQIHVVLHRRRSHINAACHAQSIYDKAWTTFAKQLDMANQDVTIFYREAQAVNPEFGGVFLKKEVSERLGGFLGAKGKAASYLFTLAERSFEIQLQVDAAVMQRIGKKLIEPEAAEFTFRMTSDPPEYGMELELSCGGFLR</sequence>
<dbReference type="EMBL" id="ML732288">
    <property type="protein sequence ID" value="KAB8070886.1"/>
    <property type="molecule type" value="Genomic_DNA"/>
</dbReference>
<dbReference type="SUPFAM" id="SSF53639">
    <property type="entry name" value="AraD/HMP-PK domain-like"/>
    <property type="match status" value="1"/>
</dbReference>
<protein>
    <submittedName>
        <fullName evidence="2">Class II aldolase/adducin N-terminal</fullName>
    </submittedName>
</protein>
<dbReference type="PANTHER" id="PTHR10672">
    <property type="entry name" value="ADDUCIN"/>
    <property type="match status" value="1"/>
</dbReference>
<dbReference type="Gene3D" id="3.40.225.10">
    <property type="entry name" value="Class II aldolase/adducin N-terminal domain"/>
    <property type="match status" value="1"/>
</dbReference>
<gene>
    <name evidence="2" type="ORF">BDV29DRAFT_193687</name>
</gene>
<evidence type="ECO:0000313" key="3">
    <source>
        <dbReference type="Proteomes" id="UP000326565"/>
    </source>
</evidence>
<dbReference type="InterPro" id="IPR051017">
    <property type="entry name" value="Aldolase-II_Adducin_sf"/>
</dbReference>
<dbReference type="Pfam" id="PF00596">
    <property type="entry name" value="Aldolase_II"/>
    <property type="match status" value="1"/>
</dbReference>
<proteinExistence type="predicted"/>
<organism evidence="2 3">
    <name type="scientific">Aspergillus leporis</name>
    <dbReference type="NCBI Taxonomy" id="41062"/>
    <lineage>
        <taxon>Eukaryota</taxon>
        <taxon>Fungi</taxon>
        <taxon>Dikarya</taxon>
        <taxon>Ascomycota</taxon>
        <taxon>Pezizomycotina</taxon>
        <taxon>Eurotiomycetes</taxon>
        <taxon>Eurotiomycetidae</taxon>
        <taxon>Eurotiales</taxon>
        <taxon>Aspergillaceae</taxon>
        <taxon>Aspergillus</taxon>
        <taxon>Aspergillus subgen. Circumdati</taxon>
    </lineage>
</organism>
<keyword evidence="3" id="KW-1185">Reference proteome</keyword>
<dbReference type="InterPro" id="IPR036409">
    <property type="entry name" value="Aldolase_II/adducin_N_sf"/>
</dbReference>
<name>A0A5N5WQW6_9EURO</name>
<dbReference type="GO" id="GO:0005856">
    <property type="term" value="C:cytoskeleton"/>
    <property type="evidence" value="ECO:0007669"/>
    <property type="project" value="TreeGrafter"/>
</dbReference>
<dbReference type="InterPro" id="IPR001303">
    <property type="entry name" value="Aldolase_II/adducin_N"/>
</dbReference>
<accession>A0A5N5WQW6</accession>
<dbReference type="SMART" id="SM01007">
    <property type="entry name" value="Aldolase_II"/>
    <property type="match status" value="1"/>
</dbReference>
<dbReference type="GO" id="GO:0051015">
    <property type="term" value="F:actin filament binding"/>
    <property type="evidence" value="ECO:0007669"/>
    <property type="project" value="TreeGrafter"/>
</dbReference>
<reference evidence="2 3" key="1">
    <citation type="submission" date="2019-04" db="EMBL/GenBank/DDBJ databases">
        <title>Friends and foes A comparative genomics study of 23 Aspergillus species from section Flavi.</title>
        <authorList>
            <consortium name="DOE Joint Genome Institute"/>
            <person name="Kjaerbolling I."/>
            <person name="Vesth T."/>
            <person name="Frisvad J.C."/>
            <person name="Nybo J.L."/>
            <person name="Theobald S."/>
            <person name="Kildgaard S."/>
            <person name="Isbrandt T."/>
            <person name="Kuo A."/>
            <person name="Sato A."/>
            <person name="Lyhne E.K."/>
            <person name="Kogle M.E."/>
            <person name="Wiebenga A."/>
            <person name="Kun R.S."/>
            <person name="Lubbers R.J."/>
            <person name="Makela M.R."/>
            <person name="Barry K."/>
            <person name="Chovatia M."/>
            <person name="Clum A."/>
            <person name="Daum C."/>
            <person name="Haridas S."/>
            <person name="He G."/>
            <person name="LaButti K."/>
            <person name="Lipzen A."/>
            <person name="Mondo S."/>
            <person name="Riley R."/>
            <person name="Salamov A."/>
            <person name="Simmons B.A."/>
            <person name="Magnuson J.K."/>
            <person name="Henrissat B."/>
            <person name="Mortensen U.H."/>
            <person name="Larsen T.O."/>
            <person name="Devries R.P."/>
            <person name="Grigoriev I.V."/>
            <person name="Machida M."/>
            <person name="Baker S.E."/>
            <person name="Andersen M.R."/>
        </authorList>
    </citation>
    <scope>NUCLEOTIDE SEQUENCE [LARGE SCALE GENOMIC DNA]</scope>
    <source>
        <strain evidence="2 3">CBS 151.66</strain>
    </source>
</reference>
<feature type="domain" description="Class II aldolase/adducin N-terminal" evidence="1">
    <location>
        <begin position="27"/>
        <end position="185"/>
    </location>
</feature>
<evidence type="ECO:0000313" key="2">
    <source>
        <dbReference type="EMBL" id="KAB8070886.1"/>
    </source>
</evidence>
<dbReference type="AlphaFoldDB" id="A0A5N5WQW6"/>
<evidence type="ECO:0000259" key="1">
    <source>
        <dbReference type="SMART" id="SM01007"/>
    </source>
</evidence>
<dbReference type="PANTHER" id="PTHR10672:SF25">
    <property type="entry name" value="MEIOTICALLY UP-REGULATED GENE 14 PROTEIN"/>
    <property type="match status" value="1"/>
</dbReference>
<dbReference type="Proteomes" id="UP000326565">
    <property type="component" value="Unassembled WGS sequence"/>
</dbReference>